<comment type="subcellular location">
    <subcellularLocation>
        <location evidence="1">Nucleus</location>
        <location evidence="1">Nucleolus</location>
    </subcellularLocation>
</comment>
<dbReference type="InterPro" id="IPR038586">
    <property type="entry name" value="Tctex-1-like_sf"/>
</dbReference>
<organism evidence="6 7">
    <name type="scientific">Polyplax serrata</name>
    <name type="common">Common mouse louse</name>
    <dbReference type="NCBI Taxonomy" id="468196"/>
    <lineage>
        <taxon>Eukaryota</taxon>
        <taxon>Metazoa</taxon>
        <taxon>Ecdysozoa</taxon>
        <taxon>Arthropoda</taxon>
        <taxon>Hexapoda</taxon>
        <taxon>Insecta</taxon>
        <taxon>Pterygota</taxon>
        <taxon>Neoptera</taxon>
        <taxon>Paraneoptera</taxon>
        <taxon>Psocodea</taxon>
        <taxon>Troctomorpha</taxon>
        <taxon>Phthiraptera</taxon>
        <taxon>Anoplura</taxon>
        <taxon>Polyplacidae</taxon>
        <taxon>Polyplax</taxon>
    </lineage>
</organism>
<gene>
    <name evidence="6" type="ORF">RUM44_013372</name>
</gene>
<feature type="domain" description="Fcf2 pre-rRNA processing C-terminal" evidence="5">
    <location>
        <begin position="277"/>
        <end position="370"/>
    </location>
</feature>
<evidence type="ECO:0000256" key="3">
    <source>
        <dbReference type="ARBA" id="ARBA00023242"/>
    </source>
</evidence>
<sequence>MDDEEPYEPEVFQTDYYSEVSKAESKEDVEAVNRNAEYQIRPPLADKFKSLSVKEIIHTVLNEELWGQTYSEEHSATWTKFIVTSVKNSVKELGFKRYKIIVQTVLGQNKGSGVKISTRTLWDAIESFDYSQRSKNRGNSHLVFNWSRREVQITKDMYDFCVDVTGEDGNNTENVEFETFKEVTHQPSQECEENSNLFKTLPELKDNSELINKKHNTLDPDSTYLITSHRHKSQQKLNQSTSGLMSKSSIKPGLEKEHSIPLIKEKMLKLNRKKLREQTKGEKWYNLPATEVTDEIKNDLQILQMRSVLDKNHFYKKNDIKNISKYFQFGTVVENSADFYSGRIVKSMRKKTLVDELLADAECKSYQKKKYKEIMDTSRRKYGNKSNVRRSRSEK</sequence>
<feature type="region of interest" description="Disordered" evidence="4">
    <location>
        <begin position="231"/>
        <end position="251"/>
    </location>
</feature>
<name>A0ABR1BHQ3_POLSC</name>
<dbReference type="InterPro" id="IPR039883">
    <property type="entry name" value="Fcf2/DNTTIP2"/>
</dbReference>
<keyword evidence="3" id="KW-0539">Nucleus</keyword>
<keyword evidence="7" id="KW-1185">Reference proteome</keyword>
<feature type="compositionally biased region" description="Polar residues" evidence="4">
    <location>
        <begin position="235"/>
        <end position="249"/>
    </location>
</feature>
<dbReference type="CDD" id="cd21459">
    <property type="entry name" value="DLC-like_TCTEX1D2"/>
    <property type="match status" value="1"/>
</dbReference>
<accession>A0ABR1BHQ3</accession>
<evidence type="ECO:0000313" key="7">
    <source>
        <dbReference type="Proteomes" id="UP001359485"/>
    </source>
</evidence>
<comment type="similarity">
    <text evidence="2">Belongs to the dynein light chain Tctex-type family.</text>
</comment>
<reference evidence="6 7" key="1">
    <citation type="submission" date="2023-09" db="EMBL/GenBank/DDBJ databases">
        <title>Genomes of two closely related lineages of the louse Polyplax serrata with different host specificities.</title>
        <authorList>
            <person name="Martinu J."/>
            <person name="Tarabai H."/>
            <person name="Stefka J."/>
            <person name="Hypsa V."/>
        </authorList>
    </citation>
    <scope>NUCLEOTIDE SEQUENCE [LARGE SCALE GENOMIC DNA]</scope>
    <source>
        <strain evidence="6">98ZLc_SE</strain>
    </source>
</reference>
<dbReference type="InterPro" id="IPR005334">
    <property type="entry name" value="Tctex-1-like"/>
</dbReference>
<dbReference type="Pfam" id="PF03645">
    <property type="entry name" value="Tctex-1"/>
    <property type="match status" value="1"/>
</dbReference>
<dbReference type="PANTHER" id="PTHR21686:SF12">
    <property type="entry name" value="DEOXYNUCLEOTIDYLTRANSFERASE TERMINAL-INTERACTING PROTEIN 2"/>
    <property type="match status" value="1"/>
</dbReference>
<dbReference type="Pfam" id="PF08698">
    <property type="entry name" value="Fcf2"/>
    <property type="match status" value="1"/>
</dbReference>
<evidence type="ECO:0000256" key="4">
    <source>
        <dbReference type="SAM" id="MobiDB-lite"/>
    </source>
</evidence>
<protein>
    <recommendedName>
        <fullName evidence="5">Fcf2 pre-rRNA processing C-terminal domain-containing protein</fullName>
    </recommendedName>
</protein>
<dbReference type="PANTHER" id="PTHR21686">
    <property type="entry name" value="DEOXYNUCLEOTIDYLTRANSFERASE TERMINAL-INTERACTING PROTEIN 2"/>
    <property type="match status" value="1"/>
</dbReference>
<dbReference type="Proteomes" id="UP001359485">
    <property type="component" value="Unassembled WGS sequence"/>
</dbReference>
<evidence type="ECO:0000313" key="6">
    <source>
        <dbReference type="EMBL" id="KAK6641657.1"/>
    </source>
</evidence>
<dbReference type="InterPro" id="IPR014810">
    <property type="entry name" value="Fcf2_C"/>
</dbReference>
<dbReference type="EMBL" id="JAWJWF010000001">
    <property type="protein sequence ID" value="KAK6641657.1"/>
    <property type="molecule type" value="Genomic_DNA"/>
</dbReference>
<evidence type="ECO:0000256" key="2">
    <source>
        <dbReference type="ARBA" id="ARBA00005361"/>
    </source>
</evidence>
<comment type="caution">
    <text evidence="6">The sequence shown here is derived from an EMBL/GenBank/DDBJ whole genome shotgun (WGS) entry which is preliminary data.</text>
</comment>
<evidence type="ECO:0000259" key="5">
    <source>
        <dbReference type="Pfam" id="PF08698"/>
    </source>
</evidence>
<proteinExistence type="inferred from homology"/>
<dbReference type="Gene3D" id="3.30.1140.40">
    <property type="entry name" value="Tctex-1"/>
    <property type="match status" value="1"/>
</dbReference>
<evidence type="ECO:0000256" key="1">
    <source>
        <dbReference type="ARBA" id="ARBA00004604"/>
    </source>
</evidence>